<dbReference type="Pfam" id="PF00887">
    <property type="entry name" value="ACBP"/>
    <property type="match status" value="1"/>
</dbReference>
<evidence type="ECO:0000313" key="6">
    <source>
        <dbReference type="Proteomes" id="UP001175211"/>
    </source>
</evidence>
<comment type="caution">
    <text evidence="5">The sequence shown here is derived from an EMBL/GenBank/DDBJ whole genome shotgun (WGS) entry which is preliminary data.</text>
</comment>
<dbReference type="RefSeq" id="XP_060338202.1">
    <property type="nucleotide sequence ID" value="XM_060471090.1"/>
</dbReference>
<feature type="compositionally biased region" description="Low complexity" evidence="3">
    <location>
        <begin position="136"/>
        <end position="146"/>
    </location>
</feature>
<accession>A0AA39NLN7</accession>
<feature type="compositionally biased region" description="Low complexity" evidence="3">
    <location>
        <begin position="304"/>
        <end position="314"/>
    </location>
</feature>
<feature type="compositionally biased region" description="Polar residues" evidence="3">
    <location>
        <begin position="223"/>
        <end position="233"/>
    </location>
</feature>
<feature type="region of interest" description="Disordered" evidence="3">
    <location>
        <begin position="116"/>
        <end position="247"/>
    </location>
</feature>
<dbReference type="Gene3D" id="1.20.80.10">
    <property type="match status" value="1"/>
</dbReference>
<dbReference type="GeneID" id="85354638"/>
<dbReference type="SUPFAM" id="SSF47027">
    <property type="entry name" value="Acyl-CoA binding protein"/>
    <property type="match status" value="1"/>
</dbReference>
<dbReference type="InterPro" id="IPR035984">
    <property type="entry name" value="Acyl-CoA-binding_sf"/>
</dbReference>
<dbReference type="EMBL" id="JAUEPS010000002">
    <property type="protein sequence ID" value="KAK0467927.1"/>
    <property type="molecule type" value="Genomic_DNA"/>
</dbReference>
<dbReference type="GO" id="GO:0006631">
    <property type="term" value="P:fatty acid metabolic process"/>
    <property type="evidence" value="ECO:0007669"/>
    <property type="project" value="TreeGrafter"/>
</dbReference>
<evidence type="ECO:0000256" key="1">
    <source>
        <dbReference type="ARBA" id="ARBA00023121"/>
    </source>
</evidence>
<evidence type="ECO:0000313" key="5">
    <source>
        <dbReference type="EMBL" id="KAK0467927.1"/>
    </source>
</evidence>
<protein>
    <recommendedName>
        <fullName evidence="4">ACB domain-containing protein</fullName>
    </recommendedName>
</protein>
<evidence type="ECO:0000259" key="4">
    <source>
        <dbReference type="PROSITE" id="PS51228"/>
    </source>
</evidence>
<reference evidence="5" key="1">
    <citation type="submission" date="2023-06" db="EMBL/GenBank/DDBJ databases">
        <authorList>
            <consortium name="Lawrence Berkeley National Laboratory"/>
            <person name="Ahrendt S."/>
            <person name="Sahu N."/>
            <person name="Indic B."/>
            <person name="Wong-Bajracharya J."/>
            <person name="Merenyi Z."/>
            <person name="Ke H.-M."/>
            <person name="Monk M."/>
            <person name="Kocsube S."/>
            <person name="Drula E."/>
            <person name="Lipzen A."/>
            <person name="Balint B."/>
            <person name="Henrissat B."/>
            <person name="Andreopoulos B."/>
            <person name="Martin F.M."/>
            <person name="Harder C.B."/>
            <person name="Rigling D."/>
            <person name="Ford K.L."/>
            <person name="Foster G.D."/>
            <person name="Pangilinan J."/>
            <person name="Papanicolaou A."/>
            <person name="Barry K."/>
            <person name="LaButti K."/>
            <person name="Viragh M."/>
            <person name="Koriabine M."/>
            <person name="Yan M."/>
            <person name="Riley R."/>
            <person name="Champramary S."/>
            <person name="Plett K.L."/>
            <person name="Tsai I.J."/>
            <person name="Slot J."/>
            <person name="Sipos G."/>
            <person name="Plett J."/>
            <person name="Nagy L.G."/>
            <person name="Grigoriev I.V."/>
        </authorList>
    </citation>
    <scope>NUCLEOTIDE SEQUENCE</scope>
    <source>
        <strain evidence="5">CCBAS 213</strain>
    </source>
</reference>
<name>A0AA39NLN7_ARMTA</name>
<feature type="region of interest" description="Disordered" evidence="3">
    <location>
        <begin position="304"/>
        <end position="324"/>
    </location>
</feature>
<dbReference type="Proteomes" id="UP001175211">
    <property type="component" value="Unassembled WGS sequence"/>
</dbReference>
<organism evidence="5 6">
    <name type="scientific">Armillaria tabescens</name>
    <name type="common">Ringless honey mushroom</name>
    <name type="synonym">Agaricus tabescens</name>
    <dbReference type="NCBI Taxonomy" id="1929756"/>
    <lineage>
        <taxon>Eukaryota</taxon>
        <taxon>Fungi</taxon>
        <taxon>Dikarya</taxon>
        <taxon>Basidiomycota</taxon>
        <taxon>Agaricomycotina</taxon>
        <taxon>Agaricomycetes</taxon>
        <taxon>Agaricomycetidae</taxon>
        <taxon>Agaricales</taxon>
        <taxon>Marasmiineae</taxon>
        <taxon>Physalacriaceae</taxon>
        <taxon>Desarmillaria</taxon>
    </lineage>
</organism>
<evidence type="ECO:0000256" key="3">
    <source>
        <dbReference type="SAM" id="MobiDB-lite"/>
    </source>
</evidence>
<dbReference type="InterPro" id="IPR000582">
    <property type="entry name" value="Acyl-CoA-binding_protein"/>
</dbReference>
<feature type="compositionally biased region" description="Acidic residues" evidence="3">
    <location>
        <begin position="153"/>
        <end position="166"/>
    </location>
</feature>
<dbReference type="PANTHER" id="PTHR23310:SF133">
    <property type="entry name" value="COA BINDING PROTEIN, PUTATIVE (AFU_ORTHOLOGUE AFUA_1G12300)-RELATED"/>
    <property type="match status" value="1"/>
</dbReference>
<dbReference type="GO" id="GO:0000062">
    <property type="term" value="F:fatty-acyl-CoA binding"/>
    <property type="evidence" value="ECO:0007669"/>
    <property type="project" value="InterPro"/>
</dbReference>
<dbReference type="PANTHER" id="PTHR23310">
    <property type="entry name" value="ACYL-COA-BINDING PROTEIN, ACBP"/>
    <property type="match status" value="1"/>
</dbReference>
<evidence type="ECO:0000256" key="2">
    <source>
        <dbReference type="SAM" id="Coils"/>
    </source>
</evidence>
<sequence>MSSNELIDAQFDRAVEIVQGLPKTGPIQTDYEEKLTMYSKSPRPAMWDMLGRAKWDAWAKHKDLDSYEAKWLYVDALLKVLRKYSDKTVTKSLVEELEAYGGDPFNLVMSGTMSRSRVSSSSSSTASDEVRGSPYIHQNQSHSIHSQQREETDSGSEVDDSADEAGELPNLSPEQIEMPQPNRPQSSLSSHRYRTPMTGSLAMSPPPVHGGVPSPSSVYPTSQFSQSSRNEVTGSPHIYPSHPQYRGQSQPILMPQFGPYVPVRPATRPTLERAVENVQAQLAAMSERIESIESIYLLSSRSHSSLGGRRLSPSWTGPRGSPGTGPEWDFDDLGMWSLVLNPISRGIEQLREFAKFFSKNENRSPSAIILRRLCLDASFLLCVLAFVRILWRKSGVRRREVYAALVVLWNAILGTKHRTMVDKGV</sequence>
<proteinExistence type="predicted"/>
<keyword evidence="6" id="KW-1185">Reference proteome</keyword>
<dbReference type="InterPro" id="IPR014352">
    <property type="entry name" value="FERM/acyl-CoA-bd_prot_sf"/>
</dbReference>
<gene>
    <name evidence="5" type="ORF">EV420DRAFT_1501977</name>
</gene>
<feature type="domain" description="ACB" evidence="4">
    <location>
        <begin position="7"/>
        <end position="86"/>
    </location>
</feature>
<dbReference type="AlphaFoldDB" id="A0AA39NLN7"/>
<dbReference type="PROSITE" id="PS51228">
    <property type="entry name" value="ACB_2"/>
    <property type="match status" value="1"/>
</dbReference>
<feature type="coiled-coil region" evidence="2">
    <location>
        <begin position="268"/>
        <end position="295"/>
    </location>
</feature>
<feature type="compositionally biased region" description="Low complexity" evidence="3">
    <location>
        <begin position="116"/>
        <end position="127"/>
    </location>
</feature>
<keyword evidence="1" id="KW-0446">Lipid-binding</keyword>
<feature type="compositionally biased region" description="Low complexity" evidence="3">
    <location>
        <begin position="209"/>
        <end position="222"/>
    </location>
</feature>
<keyword evidence="2" id="KW-0175">Coiled coil</keyword>